<keyword evidence="1" id="KW-0880">Kelch repeat</keyword>
<dbReference type="InterPro" id="IPR011043">
    <property type="entry name" value="Gal_Oxase/kelch_b-propeller"/>
</dbReference>
<evidence type="ECO:0000256" key="1">
    <source>
        <dbReference type="ARBA" id="ARBA00022441"/>
    </source>
</evidence>
<dbReference type="InterPro" id="IPR006652">
    <property type="entry name" value="Kelch_1"/>
</dbReference>
<dbReference type="Pfam" id="PF24981">
    <property type="entry name" value="Beta-prop_ATRN-LZTR1"/>
    <property type="match status" value="1"/>
</dbReference>
<dbReference type="InterPro" id="IPR015915">
    <property type="entry name" value="Kelch-typ_b-propeller"/>
</dbReference>
<protein>
    <recommendedName>
        <fullName evidence="4">Attractin/MKLN-like beta-propeller domain-containing protein</fullName>
    </recommendedName>
</protein>
<name>A0A7X9RXS8_9BACT</name>
<organism evidence="5 6">
    <name type="scientific">Flammeovirga aprica JL-4</name>
    <dbReference type="NCBI Taxonomy" id="694437"/>
    <lineage>
        <taxon>Bacteria</taxon>
        <taxon>Pseudomonadati</taxon>
        <taxon>Bacteroidota</taxon>
        <taxon>Cytophagia</taxon>
        <taxon>Cytophagales</taxon>
        <taxon>Flammeovirgaceae</taxon>
        <taxon>Flammeovirga</taxon>
    </lineage>
</organism>
<dbReference type="EMBL" id="JABANE010000071">
    <property type="protein sequence ID" value="NME70695.1"/>
    <property type="molecule type" value="Genomic_DNA"/>
</dbReference>
<evidence type="ECO:0000256" key="2">
    <source>
        <dbReference type="ARBA" id="ARBA00022737"/>
    </source>
</evidence>
<evidence type="ECO:0000313" key="6">
    <source>
        <dbReference type="Proteomes" id="UP000576082"/>
    </source>
</evidence>
<accession>A0A7X9RXS8</accession>
<evidence type="ECO:0000259" key="4">
    <source>
        <dbReference type="Pfam" id="PF24981"/>
    </source>
</evidence>
<feature type="signal peptide" evidence="3">
    <location>
        <begin position="1"/>
        <end position="20"/>
    </location>
</feature>
<dbReference type="SMART" id="SM00612">
    <property type="entry name" value="Kelch"/>
    <property type="match status" value="4"/>
</dbReference>
<dbReference type="PANTHER" id="PTHR45632">
    <property type="entry name" value="LD33804P"/>
    <property type="match status" value="1"/>
</dbReference>
<dbReference type="AlphaFoldDB" id="A0A7X9RXS8"/>
<evidence type="ECO:0000256" key="3">
    <source>
        <dbReference type="SAM" id="SignalP"/>
    </source>
</evidence>
<evidence type="ECO:0000313" key="5">
    <source>
        <dbReference type="EMBL" id="NME70695.1"/>
    </source>
</evidence>
<keyword evidence="6" id="KW-1185">Reference proteome</keyword>
<feature type="domain" description="Attractin/MKLN-like beta-propeller" evidence="4">
    <location>
        <begin position="36"/>
        <end position="259"/>
    </location>
</feature>
<dbReference type="InterPro" id="IPR056737">
    <property type="entry name" value="Beta-prop_ATRN-MKLN-like"/>
</dbReference>
<reference evidence="5 6" key="1">
    <citation type="submission" date="2020-04" db="EMBL/GenBank/DDBJ databases">
        <title>Flammeovirga sp. SR4, a novel species isolated from seawater.</title>
        <authorList>
            <person name="Wang X."/>
        </authorList>
    </citation>
    <scope>NUCLEOTIDE SEQUENCE [LARGE SCALE GENOMIC DNA]</scope>
    <source>
        <strain evidence="5 6">ATCC 23126</strain>
    </source>
</reference>
<dbReference type="PANTHER" id="PTHR45632:SF3">
    <property type="entry name" value="KELCH-LIKE PROTEIN 32"/>
    <property type="match status" value="1"/>
</dbReference>
<gene>
    <name evidence="5" type="ORF">HHU12_22145</name>
</gene>
<dbReference type="RefSeq" id="WP_169658928.1">
    <property type="nucleotide sequence ID" value="NZ_JABANE010000071.1"/>
</dbReference>
<feature type="chain" id="PRO_5030978518" description="Attractin/MKLN-like beta-propeller domain-containing protein" evidence="3">
    <location>
        <begin position="21"/>
        <end position="318"/>
    </location>
</feature>
<dbReference type="Proteomes" id="UP000576082">
    <property type="component" value="Unassembled WGS sequence"/>
</dbReference>
<dbReference type="SUPFAM" id="SSF117281">
    <property type="entry name" value="Kelch motif"/>
    <property type="match status" value="1"/>
</dbReference>
<sequence length="318" mass="35482">MRKRLTLLLYYLLSSMLAVAQLAHTNHNTLSSKKGQVLEFKDQNQLLSPRLSFGYTNDANYIYMASGVTENKEFVSTIERYNPEDNSWEELSKKLTPLQYASLSINEDKLYVIGGVTKGGKVNSKVIIYDLKTGKFSKGLDQSSPTASCGSAVWGGQIYIFGGSYDKTFYSKTLKRYDPKTNTWEKLANMPEKKSTKGEIIDGKLYTIGGYNGKKASNSVDVYDISSDKWGHVFDLPVEVSAHATAVIDGKIWIVGNYNEESYLASIDPINKIYIEYNSNMKVSRHGGCAYINNELYIFGGIKSTTGKALSSLQKLEM</sequence>
<dbReference type="Gene3D" id="2.120.10.80">
    <property type="entry name" value="Kelch-type beta propeller"/>
    <property type="match status" value="2"/>
</dbReference>
<keyword evidence="2" id="KW-0677">Repeat</keyword>
<comment type="caution">
    <text evidence="5">The sequence shown here is derived from an EMBL/GenBank/DDBJ whole genome shotgun (WGS) entry which is preliminary data.</text>
</comment>
<dbReference type="SUPFAM" id="SSF50965">
    <property type="entry name" value="Galactose oxidase, central domain"/>
    <property type="match status" value="1"/>
</dbReference>
<proteinExistence type="predicted"/>
<keyword evidence="3" id="KW-0732">Signal</keyword>